<dbReference type="Pfam" id="PF02277">
    <property type="entry name" value="DBI_PRT"/>
    <property type="match status" value="1"/>
</dbReference>
<dbReference type="Gene3D" id="3.40.50.10210">
    <property type="match status" value="1"/>
</dbReference>
<sequence length="328" mass="33756">MSTPTFPPIVPPDESARGRASQLRAAVPTSAGTPVGSLGRVEDLGSWLAACQSVAPPRPLETVRLLVVSGEPEVARDVPAISALPADFTQQARQVIEDGVAPIAEACRASGVDFFVCDAAADTPTGAIHRGDAMTQQQFDELLAKGMRIADEQADSGVDLLLLGDSGRGMTTIAAAVIGTICSIEPVKVIGWGSGIGDEGWKAKCEVLRDAMYRVRDDRAVAARVLRRCGSAELVVMAGVLAQAAVRRTPVVFDGIGAAAAAVCAQMLAPGASAWWRAAGVAKEPGHRPALKALGLEPVLDVGIGTGQGLGAVLTVPLLRLAVDVYGA</sequence>
<dbReference type="InterPro" id="IPR003200">
    <property type="entry name" value="Nict_dMeBzImd_PRibTrfase"/>
</dbReference>
<gene>
    <name evidence="1" type="ORF">H9867_09160</name>
</gene>
<keyword evidence="1" id="KW-0808">Transferase</keyword>
<dbReference type="PANTHER" id="PTHR43463:SF1">
    <property type="entry name" value="NICOTINATE-NUCLEOTIDE--DIMETHYLBENZIMIDAZOLE PHOSPHORIBOSYLTRANSFERASE"/>
    <property type="match status" value="1"/>
</dbReference>
<dbReference type="SUPFAM" id="SSF52733">
    <property type="entry name" value="Nicotinate mononucleotide:5,6-dimethylbenzimidazole phosphoribosyltransferase (CobT)"/>
    <property type="match status" value="1"/>
</dbReference>
<proteinExistence type="predicted"/>
<dbReference type="CDD" id="cd02439">
    <property type="entry name" value="DMB-PRT_CobT"/>
    <property type="match status" value="1"/>
</dbReference>
<comment type="caution">
    <text evidence="1">The sequence shown here is derived from an EMBL/GenBank/DDBJ whole genome shotgun (WGS) entry which is preliminary data.</text>
</comment>
<evidence type="ECO:0000313" key="1">
    <source>
        <dbReference type="EMBL" id="HIW96626.1"/>
    </source>
</evidence>
<dbReference type="GO" id="GO:0008939">
    <property type="term" value="F:nicotinate-nucleotide-dimethylbenzimidazole phosphoribosyltransferase activity"/>
    <property type="evidence" value="ECO:0007669"/>
    <property type="project" value="InterPro"/>
</dbReference>
<dbReference type="AlphaFoldDB" id="A0A9D1S1L0"/>
<protein>
    <submittedName>
        <fullName evidence="1">Nicotinate-nucleotide--dimethylbenzimidazole phosphoribosyltransferase</fullName>
    </submittedName>
</protein>
<reference evidence="1" key="1">
    <citation type="journal article" date="2021" name="PeerJ">
        <title>Extensive microbial diversity within the chicken gut microbiome revealed by metagenomics and culture.</title>
        <authorList>
            <person name="Gilroy R."/>
            <person name="Ravi A."/>
            <person name="Getino M."/>
            <person name="Pursley I."/>
            <person name="Horton D.L."/>
            <person name="Alikhan N.F."/>
            <person name="Baker D."/>
            <person name="Gharbi K."/>
            <person name="Hall N."/>
            <person name="Watson M."/>
            <person name="Adriaenssens E.M."/>
            <person name="Foster-Nyarko E."/>
            <person name="Jarju S."/>
            <person name="Secka A."/>
            <person name="Antonio M."/>
            <person name="Oren A."/>
            <person name="Chaudhuri R.R."/>
            <person name="La Ragione R."/>
            <person name="Hildebrand F."/>
            <person name="Pallen M.J."/>
        </authorList>
    </citation>
    <scope>NUCLEOTIDE SEQUENCE</scope>
    <source>
        <strain evidence="1">4376</strain>
    </source>
</reference>
<keyword evidence="1" id="KW-0328">Glycosyltransferase</keyword>
<reference evidence="1" key="2">
    <citation type="submission" date="2021-04" db="EMBL/GenBank/DDBJ databases">
        <authorList>
            <person name="Gilroy R."/>
        </authorList>
    </citation>
    <scope>NUCLEOTIDE SEQUENCE</scope>
    <source>
        <strain evidence="1">4376</strain>
    </source>
</reference>
<dbReference type="Proteomes" id="UP000824189">
    <property type="component" value="Unassembled WGS sequence"/>
</dbReference>
<dbReference type="InterPro" id="IPR036087">
    <property type="entry name" value="Nict_dMeBzImd_PRibTrfase_sf"/>
</dbReference>
<name>A0A9D1S1L0_9CORY</name>
<organism evidence="1 2">
    <name type="scientific">Candidatus Corynebacterium gallistercoris</name>
    <dbReference type="NCBI Taxonomy" id="2838530"/>
    <lineage>
        <taxon>Bacteria</taxon>
        <taxon>Bacillati</taxon>
        <taxon>Actinomycetota</taxon>
        <taxon>Actinomycetes</taxon>
        <taxon>Mycobacteriales</taxon>
        <taxon>Corynebacteriaceae</taxon>
        <taxon>Corynebacterium</taxon>
    </lineage>
</organism>
<dbReference type="EMBL" id="DXFZ01000109">
    <property type="protein sequence ID" value="HIW96626.1"/>
    <property type="molecule type" value="Genomic_DNA"/>
</dbReference>
<dbReference type="PANTHER" id="PTHR43463">
    <property type="entry name" value="NICOTINATE-NUCLEOTIDE--DIMETHYLBENZIMIDAZOLE PHOSPHORIBOSYLTRANSFERASE"/>
    <property type="match status" value="1"/>
</dbReference>
<evidence type="ECO:0000313" key="2">
    <source>
        <dbReference type="Proteomes" id="UP000824189"/>
    </source>
</evidence>
<accession>A0A9D1S1L0</accession>